<evidence type="ECO:0000313" key="1">
    <source>
        <dbReference type="EMBL" id="GAA3216741.1"/>
    </source>
</evidence>
<reference evidence="2" key="1">
    <citation type="journal article" date="2019" name="Int. J. Syst. Evol. Microbiol.">
        <title>The Global Catalogue of Microorganisms (GCM) 10K type strain sequencing project: providing services to taxonomists for standard genome sequencing and annotation.</title>
        <authorList>
            <consortium name="The Broad Institute Genomics Platform"/>
            <consortium name="The Broad Institute Genome Sequencing Center for Infectious Disease"/>
            <person name="Wu L."/>
            <person name="Ma J."/>
        </authorList>
    </citation>
    <scope>NUCLEOTIDE SEQUENCE [LARGE SCALE GENOMIC DNA]</scope>
    <source>
        <strain evidence="2">JCM 9377</strain>
    </source>
</reference>
<sequence length="80" mass="8645">MSRTWSGPVRERKSVTKYVEFPQPETVAPTTTWFPLLNGALTEMEHAAAAGEAGRITAAVPMRTLAADTAAHLRRVIPGV</sequence>
<dbReference type="Proteomes" id="UP001501237">
    <property type="component" value="Unassembled WGS sequence"/>
</dbReference>
<evidence type="ECO:0000313" key="2">
    <source>
        <dbReference type="Proteomes" id="UP001501237"/>
    </source>
</evidence>
<proteinExistence type="predicted"/>
<comment type="caution">
    <text evidence="1">The sequence shown here is derived from an EMBL/GenBank/DDBJ whole genome shotgun (WGS) entry which is preliminary data.</text>
</comment>
<organism evidence="1 2">
    <name type="scientific">Actinocorallia longicatena</name>
    <dbReference type="NCBI Taxonomy" id="111803"/>
    <lineage>
        <taxon>Bacteria</taxon>
        <taxon>Bacillati</taxon>
        <taxon>Actinomycetota</taxon>
        <taxon>Actinomycetes</taxon>
        <taxon>Streptosporangiales</taxon>
        <taxon>Thermomonosporaceae</taxon>
        <taxon>Actinocorallia</taxon>
    </lineage>
</organism>
<accession>A0ABP6QCU3</accession>
<gene>
    <name evidence="1" type="ORF">GCM10010468_39030</name>
</gene>
<name>A0ABP6QCU3_9ACTN</name>
<protein>
    <submittedName>
        <fullName evidence="1">Uncharacterized protein</fullName>
    </submittedName>
</protein>
<keyword evidence="2" id="KW-1185">Reference proteome</keyword>
<dbReference type="EMBL" id="BAAAUV010000008">
    <property type="protein sequence ID" value="GAA3216741.1"/>
    <property type="molecule type" value="Genomic_DNA"/>
</dbReference>